<dbReference type="InterPro" id="IPR002110">
    <property type="entry name" value="Ankyrin_rpt"/>
</dbReference>
<dbReference type="AlphaFoldDB" id="A0A3D8I438"/>
<reference evidence="2 3" key="1">
    <citation type="submission" date="2018-04" db="EMBL/GenBank/DDBJ databases">
        <title>Novel Campyloabacter and Helicobacter Species and Strains.</title>
        <authorList>
            <person name="Mannion A.J."/>
            <person name="Shen Z."/>
            <person name="Fox J.G."/>
        </authorList>
    </citation>
    <scope>NUCLEOTIDE SEQUENCE [LARGE SCALE GENOMIC DNA]</scope>
    <source>
        <strain evidence="2 3">MIT 98-6070</strain>
    </source>
</reference>
<dbReference type="Proteomes" id="UP000256599">
    <property type="component" value="Unassembled WGS sequence"/>
</dbReference>
<feature type="repeat" description="ANK" evidence="1">
    <location>
        <begin position="242"/>
        <end position="278"/>
    </location>
</feature>
<protein>
    <submittedName>
        <fullName evidence="2">Ankyrin repeat domain-containing protein</fullName>
    </submittedName>
</protein>
<organism evidence="2 3">
    <name type="scientific">Helicobacter marmotae</name>
    <dbReference type="NCBI Taxonomy" id="152490"/>
    <lineage>
        <taxon>Bacteria</taxon>
        <taxon>Pseudomonadati</taxon>
        <taxon>Campylobacterota</taxon>
        <taxon>Epsilonproteobacteria</taxon>
        <taxon>Campylobacterales</taxon>
        <taxon>Helicobacteraceae</taxon>
        <taxon>Helicobacter</taxon>
    </lineage>
</organism>
<dbReference type="RefSeq" id="WP_115511839.1">
    <property type="nucleotide sequence ID" value="NZ_NXLR01000009.1"/>
</dbReference>
<accession>A0A3D8I438</accession>
<evidence type="ECO:0000313" key="3">
    <source>
        <dbReference type="Proteomes" id="UP000256599"/>
    </source>
</evidence>
<evidence type="ECO:0000313" key="2">
    <source>
        <dbReference type="EMBL" id="RDU59766.1"/>
    </source>
</evidence>
<keyword evidence="1" id="KW-0040">ANK repeat</keyword>
<dbReference type="Pfam" id="PF12796">
    <property type="entry name" value="Ank_2"/>
    <property type="match status" value="1"/>
</dbReference>
<dbReference type="PROSITE" id="PS50088">
    <property type="entry name" value="ANK_REPEAT"/>
    <property type="match status" value="1"/>
</dbReference>
<evidence type="ECO:0000256" key="1">
    <source>
        <dbReference type="PROSITE-ProRule" id="PRU00023"/>
    </source>
</evidence>
<gene>
    <name evidence="2" type="ORF">CQA63_05450</name>
</gene>
<dbReference type="Gene3D" id="1.25.40.20">
    <property type="entry name" value="Ankyrin repeat-containing domain"/>
    <property type="match status" value="1"/>
</dbReference>
<sequence>MRNPPTLEQSLESLLQIDCQQVEFLKGIGSKSQYKGEKAIAHCLIEQKLIKAIIEDDTHTYTLLKANEQCCAYFLFYTTQTPRFIITPLMAAIVFNASKVFELILADSDKSDMFSTKKPFYDINRVISDIYIPLRAFKLGDSIYDVHGVSALDLSAMYHRYSMFWALLKKGAEYNNPKYPLTNGIITFGDIYILELMLHFDESFLYRFAGGKILHIAARDGNVALLEYLITHKHLPVDSLKSGQTPLDWALNTKNQKPQLQSAKKLIELGAKVSQANRNRLNKLNSK</sequence>
<dbReference type="OrthoDB" id="5319669at2"/>
<dbReference type="SUPFAM" id="SSF48403">
    <property type="entry name" value="Ankyrin repeat"/>
    <property type="match status" value="1"/>
</dbReference>
<dbReference type="SMART" id="SM00248">
    <property type="entry name" value="ANK"/>
    <property type="match status" value="4"/>
</dbReference>
<dbReference type="InterPro" id="IPR036770">
    <property type="entry name" value="Ankyrin_rpt-contain_sf"/>
</dbReference>
<comment type="caution">
    <text evidence="2">The sequence shown here is derived from an EMBL/GenBank/DDBJ whole genome shotgun (WGS) entry which is preliminary data.</text>
</comment>
<name>A0A3D8I438_9HELI</name>
<proteinExistence type="predicted"/>
<dbReference type="EMBL" id="NXLR01000009">
    <property type="protein sequence ID" value="RDU59766.1"/>
    <property type="molecule type" value="Genomic_DNA"/>
</dbReference>
<keyword evidence="3" id="KW-1185">Reference proteome</keyword>